<dbReference type="RefSeq" id="WP_179501311.1">
    <property type="nucleotide sequence ID" value="NZ_JACCAA010000001.1"/>
</dbReference>
<keyword evidence="3" id="KW-1185">Reference proteome</keyword>
<dbReference type="EMBL" id="JACCAA010000001">
    <property type="protein sequence ID" value="NYG58118.1"/>
    <property type="molecule type" value="Genomic_DNA"/>
</dbReference>
<dbReference type="AlphaFoldDB" id="A0A7Y9S0X2"/>
<proteinExistence type="predicted"/>
<keyword evidence="1" id="KW-1133">Transmembrane helix</keyword>
<reference evidence="2 3" key="1">
    <citation type="submission" date="2020-07" db="EMBL/GenBank/DDBJ databases">
        <title>Sequencing the genomes of 1000 actinobacteria strains.</title>
        <authorList>
            <person name="Klenk H.-P."/>
        </authorList>
    </citation>
    <scope>NUCLEOTIDE SEQUENCE [LARGE SCALE GENOMIC DNA]</scope>
    <source>
        <strain evidence="2 3">DSM 23819</strain>
    </source>
</reference>
<name>A0A7Y9S0X2_9ACTN</name>
<protein>
    <submittedName>
        <fullName evidence="2">Uncharacterized protein</fullName>
    </submittedName>
</protein>
<gene>
    <name evidence="2" type="ORF">BJ980_001041</name>
</gene>
<sequence length="154" mass="16662">MPAGDEFNGPIGYSSLWVWLAVGAFILVSLYYLAVWAWSVSGHPKPVAKGDPATARTKAFGELDRIGAQVASGDLPEREGYQQMSVVVRGFVSEVTGLPTHTMALADLRAIGIPHVADVVALMYPPEFSPEDDVAQEPLPRTLDRARNVVATWN</sequence>
<evidence type="ECO:0000313" key="3">
    <source>
        <dbReference type="Proteomes" id="UP000540656"/>
    </source>
</evidence>
<feature type="transmembrane region" description="Helical" evidence="1">
    <location>
        <begin position="16"/>
        <end position="39"/>
    </location>
</feature>
<keyword evidence="1" id="KW-0472">Membrane</keyword>
<evidence type="ECO:0000256" key="1">
    <source>
        <dbReference type="SAM" id="Phobius"/>
    </source>
</evidence>
<accession>A0A7Y9S0X2</accession>
<dbReference type="Proteomes" id="UP000540656">
    <property type="component" value="Unassembled WGS sequence"/>
</dbReference>
<comment type="caution">
    <text evidence="2">The sequence shown here is derived from an EMBL/GenBank/DDBJ whole genome shotgun (WGS) entry which is preliminary data.</text>
</comment>
<organism evidence="2 3">
    <name type="scientific">Nocardioides daedukensis</name>
    <dbReference type="NCBI Taxonomy" id="634462"/>
    <lineage>
        <taxon>Bacteria</taxon>
        <taxon>Bacillati</taxon>
        <taxon>Actinomycetota</taxon>
        <taxon>Actinomycetes</taxon>
        <taxon>Propionibacteriales</taxon>
        <taxon>Nocardioidaceae</taxon>
        <taxon>Nocardioides</taxon>
    </lineage>
</organism>
<evidence type="ECO:0000313" key="2">
    <source>
        <dbReference type="EMBL" id="NYG58118.1"/>
    </source>
</evidence>
<keyword evidence="1" id="KW-0812">Transmembrane</keyword>